<dbReference type="EMBL" id="JAAZON010000354">
    <property type="protein sequence ID" value="NMC63096.1"/>
    <property type="molecule type" value="Genomic_DNA"/>
</dbReference>
<evidence type="ECO:0000313" key="3">
    <source>
        <dbReference type="Proteomes" id="UP000524246"/>
    </source>
</evidence>
<accession>A0A7X9FRP9</accession>
<feature type="transmembrane region" description="Helical" evidence="1">
    <location>
        <begin position="142"/>
        <end position="161"/>
    </location>
</feature>
<dbReference type="AlphaFoldDB" id="A0A7X9FRP9"/>
<feature type="transmembrane region" description="Helical" evidence="1">
    <location>
        <begin position="12"/>
        <end position="32"/>
    </location>
</feature>
<evidence type="ECO:0000313" key="2">
    <source>
        <dbReference type="EMBL" id="NMC63096.1"/>
    </source>
</evidence>
<comment type="caution">
    <text evidence="2">The sequence shown here is derived from an EMBL/GenBank/DDBJ whole genome shotgun (WGS) entry which is preliminary data.</text>
</comment>
<sequence length="541" mass="60558">MNTFNTVVRHDLKSVVGRVFVLALLLVSSLFIPDNYGFFIFLFFGSIAVIPALIQKDTPAAVDSFFITRPLNRSELLAAKTATLGTLFILLPSLFENAKLLYLGLISPQDLWETLPTLLLFYGSLVLPLILIAAGTKKLADFLIVYASAALAYGTLIYFFSMEATWGLRAFYYAPTFEIAKELQGSEVFAVRFLWASICVLALCTLYDCYVLRKFSRIPLFVVGGLILGILPLINHVVTVKRLTSQLDFPSKRQVEISEAEAILETKKMSNSSISFQVLRLTLTTLSDSPTIVHHPIRMKKLAISDDKGSFTDIPAPDIGYMPCVKQQQLTDFLSDHFKEPIKLLDGPECPLGTTYTLPQQVSLENNKIAAIEGEAYGLDYELNIEKEVPANPHIYKRQRETSLLSFFLPFVPQYYYSDDISLALTERMLSPFIKNSPEIPTGPHSAIYAQNYASARIFVLVNRQRKEAFASRRSYIGDPSLNCFVHMATSTEYFVQGENAPSSDWLKDALFISIRPHVLGAFISPVSLRDVSLKVKQSSK</sequence>
<organism evidence="2 3">
    <name type="scientific">SAR324 cluster bacterium</name>
    <dbReference type="NCBI Taxonomy" id="2024889"/>
    <lineage>
        <taxon>Bacteria</taxon>
        <taxon>Deltaproteobacteria</taxon>
        <taxon>SAR324 cluster</taxon>
    </lineage>
</organism>
<reference evidence="2 3" key="1">
    <citation type="journal article" date="2020" name="Biotechnol. Biofuels">
        <title>New insights from the biogas microbiome by comprehensive genome-resolved metagenomics of nearly 1600 species originating from multiple anaerobic digesters.</title>
        <authorList>
            <person name="Campanaro S."/>
            <person name="Treu L."/>
            <person name="Rodriguez-R L.M."/>
            <person name="Kovalovszki A."/>
            <person name="Ziels R.M."/>
            <person name="Maus I."/>
            <person name="Zhu X."/>
            <person name="Kougias P.G."/>
            <person name="Basile A."/>
            <person name="Luo G."/>
            <person name="Schluter A."/>
            <person name="Konstantinidis K.T."/>
            <person name="Angelidaki I."/>
        </authorList>
    </citation>
    <scope>NUCLEOTIDE SEQUENCE [LARGE SCALE GENOMIC DNA]</scope>
    <source>
        <strain evidence="2">AS27yjCOA_65</strain>
    </source>
</reference>
<feature type="transmembrane region" description="Helical" evidence="1">
    <location>
        <begin position="218"/>
        <end position="238"/>
    </location>
</feature>
<keyword evidence="1" id="KW-0812">Transmembrane</keyword>
<evidence type="ECO:0000256" key="1">
    <source>
        <dbReference type="SAM" id="Phobius"/>
    </source>
</evidence>
<feature type="transmembrane region" description="Helical" evidence="1">
    <location>
        <begin position="115"/>
        <end position="135"/>
    </location>
</feature>
<protein>
    <submittedName>
        <fullName evidence="2">Uncharacterized protein</fullName>
    </submittedName>
</protein>
<proteinExistence type="predicted"/>
<name>A0A7X9FRP9_9DELT</name>
<gene>
    <name evidence="2" type="ORF">GYA55_08000</name>
</gene>
<keyword evidence="1" id="KW-0472">Membrane</keyword>
<feature type="transmembrane region" description="Helical" evidence="1">
    <location>
        <begin position="193"/>
        <end position="211"/>
    </location>
</feature>
<dbReference type="Proteomes" id="UP000524246">
    <property type="component" value="Unassembled WGS sequence"/>
</dbReference>
<feature type="transmembrane region" description="Helical" evidence="1">
    <location>
        <begin position="76"/>
        <end position="95"/>
    </location>
</feature>
<keyword evidence="1" id="KW-1133">Transmembrane helix</keyword>
<feature type="transmembrane region" description="Helical" evidence="1">
    <location>
        <begin position="38"/>
        <end position="55"/>
    </location>
</feature>